<name>A0ABW2V6J6_9BACL</name>
<sequence>MDIKTQKSMLSALALSFMIGGGLWIGAYSGTAPSLDRSLGAADRSAVVQDKASAVSRAGKRSQRDALPYFEETALLLGIGTRELARRLRTKSAAEVVADAGYSPDAFIRKLLAPRLKKLEEAVATDRIPSDSAAQIRKRWDQLARSFLNRRPKSRQPLRPDWAQVAQSLGLDKAELVQHLRQGASITGTAASKGVNEEELRDGLRSRLEQAVGKWLEYRSIQSRDLPSP</sequence>
<comment type="caution">
    <text evidence="1">The sequence shown here is derived from an EMBL/GenBank/DDBJ whole genome shotgun (WGS) entry which is preliminary data.</text>
</comment>
<keyword evidence="2" id="KW-1185">Reference proteome</keyword>
<reference evidence="2" key="1">
    <citation type="journal article" date="2019" name="Int. J. Syst. Evol. Microbiol.">
        <title>The Global Catalogue of Microorganisms (GCM) 10K type strain sequencing project: providing services to taxonomists for standard genome sequencing and annotation.</title>
        <authorList>
            <consortium name="The Broad Institute Genomics Platform"/>
            <consortium name="The Broad Institute Genome Sequencing Center for Infectious Disease"/>
            <person name="Wu L."/>
            <person name="Ma J."/>
        </authorList>
    </citation>
    <scope>NUCLEOTIDE SEQUENCE [LARGE SCALE GENOMIC DNA]</scope>
    <source>
        <strain evidence="2">JCM 18657</strain>
    </source>
</reference>
<accession>A0ABW2V6J6</accession>
<dbReference type="RefSeq" id="WP_138787993.1">
    <property type="nucleotide sequence ID" value="NZ_JBHTGQ010000023.1"/>
</dbReference>
<proteinExistence type="predicted"/>
<evidence type="ECO:0000313" key="2">
    <source>
        <dbReference type="Proteomes" id="UP001596528"/>
    </source>
</evidence>
<gene>
    <name evidence="1" type="ORF">ACFQWB_10725</name>
</gene>
<organism evidence="1 2">
    <name type="scientific">Paenibacillus thermoaerophilus</name>
    <dbReference type="NCBI Taxonomy" id="1215385"/>
    <lineage>
        <taxon>Bacteria</taxon>
        <taxon>Bacillati</taxon>
        <taxon>Bacillota</taxon>
        <taxon>Bacilli</taxon>
        <taxon>Bacillales</taxon>
        <taxon>Paenibacillaceae</taxon>
        <taxon>Paenibacillus</taxon>
    </lineage>
</organism>
<dbReference type="EMBL" id="JBHTGQ010000023">
    <property type="protein sequence ID" value="MFC7750396.1"/>
    <property type="molecule type" value="Genomic_DNA"/>
</dbReference>
<dbReference type="Proteomes" id="UP001596528">
    <property type="component" value="Unassembled WGS sequence"/>
</dbReference>
<evidence type="ECO:0000313" key="1">
    <source>
        <dbReference type="EMBL" id="MFC7750396.1"/>
    </source>
</evidence>
<protein>
    <submittedName>
        <fullName evidence="1">Uncharacterized protein</fullName>
    </submittedName>
</protein>